<keyword evidence="2" id="KW-1185">Reference proteome</keyword>
<dbReference type="RefSeq" id="WP_249677262.1">
    <property type="nucleotide sequence ID" value="NZ_JAMCOF010000008.1"/>
</dbReference>
<sequence length="75" mass="8734">MIFCTKRYFVAVIAVLTAFFVALVKAFRLGKKTERQKQTETIVKRAITRLEIENEVNKKSDADVRADLSEWVRDK</sequence>
<evidence type="ECO:0000313" key="2">
    <source>
        <dbReference type="Proteomes" id="UP001523003"/>
    </source>
</evidence>
<dbReference type="EMBL" id="JAMCOF010000008">
    <property type="protein sequence ID" value="MCL6230010.1"/>
    <property type="molecule type" value="Genomic_DNA"/>
</dbReference>
<protein>
    <recommendedName>
        <fullName evidence="3">Phage related protein</fullName>
    </recommendedName>
</protein>
<dbReference type="Proteomes" id="UP001523003">
    <property type="component" value="Unassembled WGS sequence"/>
</dbReference>
<reference evidence="1 2" key="1">
    <citation type="submission" date="2022-05" db="EMBL/GenBank/DDBJ databases">
        <title>Description of the Bartonella bilalgolemii sp. nov. Isolated from Apodemus uralensis (Pallas 1811).</title>
        <authorList>
            <person name="Zgheib R."/>
            <person name="Celebi B."/>
        </authorList>
    </citation>
    <scope>NUCLEOTIDE SEQUENCE [LARGE SCALE GENOMIC DNA]</scope>
    <source>
        <strain evidence="1 2">G70</strain>
    </source>
</reference>
<name>A0ABT0P990_9HYPH</name>
<evidence type="ECO:0000313" key="1">
    <source>
        <dbReference type="EMBL" id="MCL6230010.1"/>
    </source>
</evidence>
<organism evidence="1 2">
    <name type="scientific">Bartonella bilalgolemii</name>
    <dbReference type="NCBI Taxonomy" id="2942911"/>
    <lineage>
        <taxon>Bacteria</taxon>
        <taxon>Pseudomonadati</taxon>
        <taxon>Pseudomonadota</taxon>
        <taxon>Alphaproteobacteria</taxon>
        <taxon>Hyphomicrobiales</taxon>
        <taxon>Bartonellaceae</taxon>
        <taxon>Bartonella</taxon>
    </lineage>
</organism>
<gene>
    <name evidence="1" type="ORF">M4Z11_05290</name>
</gene>
<evidence type="ECO:0008006" key="3">
    <source>
        <dbReference type="Google" id="ProtNLM"/>
    </source>
</evidence>
<comment type="caution">
    <text evidence="1">The sequence shown here is derived from an EMBL/GenBank/DDBJ whole genome shotgun (WGS) entry which is preliminary data.</text>
</comment>
<accession>A0ABT0P990</accession>
<proteinExistence type="predicted"/>